<comment type="caution">
    <text evidence="1">The sequence shown here is derived from an EMBL/GenBank/DDBJ whole genome shotgun (WGS) entry which is preliminary data.</text>
</comment>
<gene>
    <name evidence="1" type="ORF">Pint_13501</name>
</gene>
<dbReference type="EMBL" id="CM047743">
    <property type="protein sequence ID" value="KAJ0031723.1"/>
    <property type="molecule type" value="Genomic_DNA"/>
</dbReference>
<evidence type="ECO:0000313" key="1">
    <source>
        <dbReference type="EMBL" id="KAJ0031723.1"/>
    </source>
</evidence>
<protein>
    <submittedName>
        <fullName evidence="1">Uncharacterized protein</fullName>
    </submittedName>
</protein>
<evidence type="ECO:0000313" key="2">
    <source>
        <dbReference type="Proteomes" id="UP001163603"/>
    </source>
</evidence>
<name>A0ACC0YCF1_9ROSI</name>
<accession>A0ACC0YCF1</accession>
<sequence>MPIALGRNNTNPIQRSKFMQCVSIYESPEAKAIAGDRRLPVERKRKEDVESSSSSSSVGRNSDVSGGSSDGEDSNEVQSLFKGPLDTLESLEEVLPIKKGISKFYTGKSKSFTSLSDASSASSIKDLAKPENPYTRKRKNLLAHNNFLNKNRNLHIRSNGSGMSKKSANFGRSTLVLEVSINSSESITDENSNSISSSHSHHLPPLHPQVKRLPGNGSSSSPPRRNSPWRSFSLSDLQSVADSSPNVTVGRKFVVLKAVSCFDTMMLPIVLVAFRCSNLQRLFPMQPLPSTFPVVLAVLRLMVNSIEHGYCVPFSQYFCTCLITDAEAVWFVAADLSINEFPENLAIWKMGLGAGLQHYHGSSLILLMLVGHREDFVAKAALPENNHLQVSFCSLMSQSFWWSSYTNTVQHMMPSLLPFVSQEEFKIFHEIDRELYTILAINLWRDPVDSMQIMALWLWLERTGFNNVVKKILSLPYTLINELADEAVICLNCINNDHSPCSSENNDIPLMQCLMEKEISLRFFYDNRLNAIQGVAKIASDVCIRAVTDIMQQAVERNASQSLADSQKMMAQSFQKSLVQPGFQVRFCPNEMVQSWTQQNEVPADDRTMFVTFSKGYPVLEREVREFFTRAYGDCIESLHMQEVQSTEQSLFARIVFHSASSIDVILNGMGKAKFTINGKHVWARKFIPKRPKSLLTPPKPPSL</sequence>
<reference evidence="2" key="1">
    <citation type="journal article" date="2023" name="G3 (Bethesda)">
        <title>Genome assembly and association tests identify interacting loci associated with vigor, precocity, and sex in interspecific pistachio rootstocks.</title>
        <authorList>
            <person name="Palmer W."/>
            <person name="Jacygrad E."/>
            <person name="Sagayaradj S."/>
            <person name="Cavanaugh K."/>
            <person name="Han R."/>
            <person name="Bertier L."/>
            <person name="Beede B."/>
            <person name="Kafkas S."/>
            <person name="Golino D."/>
            <person name="Preece J."/>
            <person name="Michelmore R."/>
        </authorList>
    </citation>
    <scope>NUCLEOTIDE SEQUENCE [LARGE SCALE GENOMIC DNA]</scope>
</reference>
<dbReference type="Proteomes" id="UP001163603">
    <property type="component" value="Chromosome 8"/>
</dbReference>
<proteinExistence type="predicted"/>
<organism evidence="1 2">
    <name type="scientific">Pistacia integerrima</name>
    <dbReference type="NCBI Taxonomy" id="434235"/>
    <lineage>
        <taxon>Eukaryota</taxon>
        <taxon>Viridiplantae</taxon>
        <taxon>Streptophyta</taxon>
        <taxon>Embryophyta</taxon>
        <taxon>Tracheophyta</taxon>
        <taxon>Spermatophyta</taxon>
        <taxon>Magnoliopsida</taxon>
        <taxon>eudicotyledons</taxon>
        <taxon>Gunneridae</taxon>
        <taxon>Pentapetalae</taxon>
        <taxon>rosids</taxon>
        <taxon>malvids</taxon>
        <taxon>Sapindales</taxon>
        <taxon>Anacardiaceae</taxon>
        <taxon>Pistacia</taxon>
    </lineage>
</organism>
<keyword evidence="2" id="KW-1185">Reference proteome</keyword>